<dbReference type="PROSITE" id="PS51390">
    <property type="entry name" value="WAP"/>
    <property type="match status" value="1"/>
</dbReference>
<dbReference type="InterPro" id="IPR008197">
    <property type="entry name" value="WAP_dom"/>
</dbReference>
<comment type="caution">
    <text evidence="2">The sequence shown here is derived from an EMBL/GenBank/DDBJ whole genome shotgun (WGS) entry which is preliminary data.</text>
</comment>
<dbReference type="EMBL" id="CALNXK010000780">
    <property type="protein sequence ID" value="CAH3189899.1"/>
    <property type="molecule type" value="Genomic_DNA"/>
</dbReference>
<dbReference type="Gene3D" id="4.10.75.10">
    <property type="entry name" value="Elafin-like"/>
    <property type="match status" value="1"/>
</dbReference>
<protein>
    <recommendedName>
        <fullName evidence="1">WAP domain-containing protein</fullName>
    </recommendedName>
</protein>
<keyword evidence="3" id="KW-1185">Reference proteome</keyword>
<feature type="domain" description="WAP" evidence="1">
    <location>
        <begin position="1"/>
        <end position="46"/>
    </location>
</feature>
<evidence type="ECO:0000313" key="3">
    <source>
        <dbReference type="Proteomes" id="UP001159405"/>
    </source>
</evidence>
<dbReference type="SUPFAM" id="SSF57256">
    <property type="entry name" value="Elafin-like"/>
    <property type="match status" value="1"/>
</dbReference>
<dbReference type="InterPro" id="IPR036645">
    <property type="entry name" value="Elafin-like_sf"/>
</dbReference>
<evidence type="ECO:0000313" key="2">
    <source>
        <dbReference type="EMBL" id="CAH3189899.1"/>
    </source>
</evidence>
<reference evidence="2 3" key="1">
    <citation type="submission" date="2022-05" db="EMBL/GenBank/DDBJ databases">
        <authorList>
            <consortium name="Genoscope - CEA"/>
            <person name="William W."/>
        </authorList>
    </citation>
    <scope>NUCLEOTIDE SEQUENCE [LARGE SCALE GENOMIC DNA]</scope>
</reference>
<feature type="non-terminal residue" evidence="2">
    <location>
        <position position="1"/>
    </location>
</feature>
<evidence type="ECO:0000259" key="1">
    <source>
        <dbReference type="PROSITE" id="PS51390"/>
    </source>
</evidence>
<dbReference type="SMART" id="SM00217">
    <property type="entry name" value="WAP"/>
    <property type="match status" value="1"/>
</dbReference>
<gene>
    <name evidence="2" type="ORF">PLOB_00045100</name>
</gene>
<dbReference type="Proteomes" id="UP001159405">
    <property type="component" value="Unassembled WGS sequence"/>
</dbReference>
<proteinExistence type="predicted"/>
<accession>A0ABN8SFZ7</accession>
<sequence>PGICPVFEAAVECPEQVDHFCTDDSSCPNSLKCCNTGCELDCVVPDLEPLKIKSTTTVPETVVISSRPTP</sequence>
<dbReference type="Pfam" id="PF00095">
    <property type="entry name" value="WAP"/>
    <property type="match status" value="1"/>
</dbReference>
<name>A0ABN8SFZ7_9CNID</name>
<organism evidence="2 3">
    <name type="scientific">Porites lobata</name>
    <dbReference type="NCBI Taxonomy" id="104759"/>
    <lineage>
        <taxon>Eukaryota</taxon>
        <taxon>Metazoa</taxon>
        <taxon>Cnidaria</taxon>
        <taxon>Anthozoa</taxon>
        <taxon>Hexacorallia</taxon>
        <taxon>Scleractinia</taxon>
        <taxon>Fungiina</taxon>
        <taxon>Poritidae</taxon>
        <taxon>Porites</taxon>
    </lineage>
</organism>